<evidence type="ECO:0000313" key="13">
    <source>
        <dbReference type="EMBL" id="PSN69211.1"/>
    </source>
</evidence>
<dbReference type="SMART" id="SM01011">
    <property type="entry name" value="AMP_N"/>
    <property type="match status" value="1"/>
</dbReference>
<evidence type="ECO:0000256" key="9">
    <source>
        <dbReference type="ARBA" id="ARBA00023049"/>
    </source>
</evidence>
<dbReference type="OrthoDB" id="10261878at2759"/>
<evidence type="ECO:0000256" key="4">
    <source>
        <dbReference type="ARBA" id="ARBA00008766"/>
    </source>
</evidence>
<evidence type="ECO:0000313" key="14">
    <source>
        <dbReference type="Proteomes" id="UP000240883"/>
    </source>
</evidence>
<dbReference type="AlphaFoldDB" id="A0A2T2NUU1"/>
<evidence type="ECO:0000256" key="8">
    <source>
        <dbReference type="ARBA" id="ARBA00022801"/>
    </source>
</evidence>
<comment type="catalytic activity">
    <reaction evidence="1">
        <text>Release of any N-terminal amino acid, including proline, that is linked to proline, even from a dipeptide or tripeptide.</text>
        <dbReference type="EC" id="3.4.11.9"/>
    </reaction>
</comment>
<dbReference type="Gene3D" id="3.90.230.10">
    <property type="entry name" value="Creatinase/methionine aminopeptidase superfamily"/>
    <property type="match status" value="1"/>
</dbReference>
<protein>
    <recommendedName>
        <fullName evidence="5">Xaa-Pro aminopeptidase</fullName>
        <ecNumber evidence="5">3.4.11.9</ecNumber>
    </recommendedName>
    <alternativeName>
        <fullName evidence="11">Aminoacylproline aminopeptidase</fullName>
    </alternativeName>
</protein>
<keyword evidence="7" id="KW-0479">Metal-binding</keyword>
<name>A0A2T2NUU1_CORCC</name>
<keyword evidence="8" id="KW-0378">Hydrolase</keyword>
<evidence type="ECO:0000256" key="11">
    <source>
        <dbReference type="ARBA" id="ARBA00030849"/>
    </source>
</evidence>
<accession>A0A2T2NUU1</accession>
<keyword evidence="14" id="KW-1185">Reference proteome</keyword>
<dbReference type="Pfam" id="PF00557">
    <property type="entry name" value="Peptidase_M24"/>
    <property type="match status" value="1"/>
</dbReference>
<organism evidence="13 14">
    <name type="scientific">Corynespora cassiicola Philippines</name>
    <dbReference type="NCBI Taxonomy" id="1448308"/>
    <lineage>
        <taxon>Eukaryota</taxon>
        <taxon>Fungi</taxon>
        <taxon>Dikarya</taxon>
        <taxon>Ascomycota</taxon>
        <taxon>Pezizomycotina</taxon>
        <taxon>Dothideomycetes</taxon>
        <taxon>Pleosporomycetidae</taxon>
        <taxon>Pleosporales</taxon>
        <taxon>Corynesporascaceae</taxon>
        <taxon>Corynespora</taxon>
    </lineage>
</organism>
<dbReference type="PANTHER" id="PTHR43226:SF1">
    <property type="entry name" value="XAA-PRO DIPEPTIDASE"/>
    <property type="match status" value="1"/>
</dbReference>
<evidence type="ECO:0000256" key="5">
    <source>
        <dbReference type="ARBA" id="ARBA00012574"/>
    </source>
</evidence>
<dbReference type="InterPro" id="IPR029149">
    <property type="entry name" value="Creatin/AminoP/Spt16_N"/>
</dbReference>
<evidence type="ECO:0000256" key="6">
    <source>
        <dbReference type="ARBA" id="ARBA00022438"/>
    </source>
</evidence>
<evidence type="ECO:0000259" key="12">
    <source>
        <dbReference type="SMART" id="SM01011"/>
    </source>
</evidence>
<dbReference type="CDD" id="cd01087">
    <property type="entry name" value="Prolidase"/>
    <property type="match status" value="1"/>
</dbReference>
<gene>
    <name evidence="13" type="ORF">BS50DRAFT_549886</name>
</gene>
<feature type="domain" description="Aminopeptidase P N-terminal" evidence="12">
    <location>
        <begin position="15"/>
        <end position="150"/>
    </location>
</feature>
<dbReference type="SUPFAM" id="SSF55920">
    <property type="entry name" value="Creatinase/aminopeptidase"/>
    <property type="match status" value="1"/>
</dbReference>
<dbReference type="InterPro" id="IPR000994">
    <property type="entry name" value="Pept_M24"/>
</dbReference>
<keyword evidence="6 13" id="KW-0031">Aminopeptidase</keyword>
<dbReference type="SUPFAM" id="SSF53092">
    <property type="entry name" value="Creatinase/prolidase N-terminal domain"/>
    <property type="match status" value="1"/>
</dbReference>
<evidence type="ECO:0000256" key="10">
    <source>
        <dbReference type="ARBA" id="ARBA00023211"/>
    </source>
</evidence>
<dbReference type="GO" id="GO:0070006">
    <property type="term" value="F:metalloaminopeptidase activity"/>
    <property type="evidence" value="ECO:0007669"/>
    <property type="project" value="InterPro"/>
</dbReference>
<dbReference type="EC" id="3.4.11.9" evidence="5"/>
<proteinExistence type="inferred from homology"/>
<comment type="similarity">
    <text evidence="4">Belongs to the peptidase M24B family.</text>
</comment>
<dbReference type="PANTHER" id="PTHR43226">
    <property type="entry name" value="XAA-PRO AMINOPEPTIDASE 3"/>
    <property type="match status" value="1"/>
</dbReference>
<evidence type="ECO:0000256" key="3">
    <source>
        <dbReference type="ARBA" id="ARBA00002443"/>
    </source>
</evidence>
<keyword evidence="9" id="KW-0482">Metalloprotease</keyword>
<keyword evidence="6 13" id="KW-0645">Protease</keyword>
<reference evidence="13 14" key="1">
    <citation type="journal article" date="2018" name="Front. Microbiol.">
        <title>Genome-Wide Analysis of Corynespora cassiicola Leaf Fall Disease Putative Effectors.</title>
        <authorList>
            <person name="Lopez D."/>
            <person name="Ribeiro S."/>
            <person name="Label P."/>
            <person name="Fumanal B."/>
            <person name="Venisse J.S."/>
            <person name="Kohler A."/>
            <person name="de Oliveira R.R."/>
            <person name="Labutti K."/>
            <person name="Lipzen A."/>
            <person name="Lail K."/>
            <person name="Bauer D."/>
            <person name="Ohm R.A."/>
            <person name="Barry K.W."/>
            <person name="Spatafora J."/>
            <person name="Grigoriev I.V."/>
            <person name="Martin F.M."/>
            <person name="Pujade-Renaud V."/>
        </authorList>
    </citation>
    <scope>NUCLEOTIDE SEQUENCE [LARGE SCALE GENOMIC DNA]</scope>
    <source>
        <strain evidence="13 14">Philippines</strain>
    </source>
</reference>
<evidence type="ECO:0000256" key="2">
    <source>
        <dbReference type="ARBA" id="ARBA00001936"/>
    </source>
</evidence>
<dbReference type="InterPro" id="IPR007865">
    <property type="entry name" value="Aminopep_P_N"/>
</dbReference>
<dbReference type="Pfam" id="PF05195">
    <property type="entry name" value="AMP_N"/>
    <property type="match status" value="1"/>
</dbReference>
<dbReference type="InterPro" id="IPR036005">
    <property type="entry name" value="Creatinase/aminopeptidase-like"/>
</dbReference>
<evidence type="ECO:0000256" key="7">
    <source>
        <dbReference type="ARBA" id="ARBA00022723"/>
    </source>
</evidence>
<dbReference type="FunFam" id="3.90.230.10:FF:000002">
    <property type="entry name" value="Xaa-Pro aminopeptidase 3"/>
    <property type="match status" value="1"/>
</dbReference>
<dbReference type="EMBL" id="KZ678133">
    <property type="protein sequence ID" value="PSN69211.1"/>
    <property type="molecule type" value="Genomic_DNA"/>
</dbReference>
<keyword evidence="10" id="KW-0464">Manganese</keyword>
<dbReference type="GO" id="GO:0030145">
    <property type="term" value="F:manganese ion binding"/>
    <property type="evidence" value="ECO:0007669"/>
    <property type="project" value="InterPro"/>
</dbReference>
<dbReference type="Proteomes" id="UP000240883">
    <property type="component" value="Unassembled WGS sequence"/>
</dbReference>
<dbReference type="Gene3D" id="3.40.350.10">
    <property type="entry name" value="Creatinase/prolidase N-terminal domain"/>
    <property type="match status" value="1"/>
</dbReference>
<dbReference type="InterPro" id="IPR052433">
    <property type="entry name" value="X-Pro_dipept-like"/>
</dbReference>
<evidence type="ECO:0000256" key="1">
    <source>
        <dbReference type="ARBA" id="ARBA00001424"/>
    </source>
</evidence>
<comment type="cofactor">
    <cofactor evidence="2">
        <name>Mn(2+)</name>
        <dbReference type="ChEBI" id="CHEBI:29035"/>
    </cofactor>
</comment>
<dbReference type="GO" id="GO:0006508">
    <property type="term" value="P:proteolysis"/>
    <property type="evidence" value="ECO:0007669"/>
    <property type="project" value="TreeGrafter"/>
</dbReference>
<sequence length="462" mass="52043">MAIAENYDEVLKGKYPAKAHAKKVADYLLSKGASKTGTIYLEAQKNKLLEDNDSEAPFRQRRYFFYLSGCELPDSYLTYDIADDHLTLYIPPIEPDEVIWCGLPMSPEEAKAKYDVDEVKTTEDINPYLVSSKHSSYTIYAIPEQISDHITFLSYQEKNLELLKTAIEVCRVTKSDYEIALIRKANQISTTAHVNVMKAASKAKNETELEAIFLKSCVERNAKHQAYHSIVAAGENGATLHYVKNDSPIENQNLLLLDAGCEVDCYASDITRTFPITGDFLPESKAIYDIVLDMQKQCTELLKEGVLWDDVHKTAHKIAINGLLKLGILKGSPEEILEARTSVAFFPHGLGHYLGMDTHDTGGNANYKDTDSMFRYLRVRGTLPARSVITVEPGIYFCRFIIQPYLKNPNQAKYIDEKVLEKYWSVGGVRIEDNILVTESGYENLTPTPKEPEEIIKIIKSG</sequence>
<dbReference type="STRING" id="1448308.A0A2T2NUU1"/>
<comment type="function">
    <text evidence="3">Catalyzes the removal of a penultimate prolyl residue from the N-termini of peptides.</text>
</comment>